<dbReference type="Pfam" id="PF13525">
    <property type="entry name" value="YfiO"/>
    <property type="match status" value="1"/>
</dbReference>
<evidence type="ECO:0000256" key="2">
    <source>
        <dbReference type="ARBA" id="ARBA00023136"/>
    </source>
</evidence>
<keyword evidence="1" id="KW-0732">Signal</keyword>
<dbReference type="RefSeq" id="WP_137262362.1">
    <property type="nucleotide sequence ID" value="NZ_SZQL01000010.1"/>
</dbReference>
<dbReference type="OrthoDB" id="9770761at2"/>
<proteinExistence type="predicted"/>
<dbReference type="AlphaFoldDB" id="A0A4U3L2P1"/>
<dbReference type="EMBL" id="SZQL01000010">
    <property type="protein sequence ID" value="TKK67797.1"/>
    <property type="molecule type" value="Genomic_DNA"/>
</dbReference>
<evidence type="ECO:0000313" key="5">
    <source>
        <dbReference type="EMBL" id="TKK67797.1"/>
    </source>
</evidence>
<dbReference type="InterPro" id="IPR039565">
    <property type="entry name" value="BamD-like"/>
</dbReference>
<evidence type="ECO:0000259" key="4">
    <source>
        <dbReference type="Pfam" id="PF13525"/>
    </source>
</evidence>
<dbReference type="PROSITE" id="PS51257">
    <property type="entry name" value="PROKAR_LIPOPROTEIN"/>
    <property type="match status" value="1"/>
</dbReference>
<protein>
    <submittedName>
        <fullName evidence="5">Outer membrane protein assembly factor BamD</fullName>
    </submittedName>
</protein>
<keyword evidence="3" id="KW-0998">Cell outer membrane</keyword>
<sequence length="274" mass="32220">MKIVVQFLAVILLFCSCSNQFGKVLKSKDNEYKYKMAEQYYAQKKWDKAAQLFEQLFPYVKGTARFEDLYYKYAYCAYYQRDYLNAENLFKNYLESFPNSQRAEEVEFMRAFCFFKQSPKVDLDQTSTSKAIALLQAFINTHPGSERNKEAENLINQLRSKLETKELKAAQLYYNLGYYKAAAVAFSTLMDDYPASDQSDSYKLEVIKSDYKYAQMSIPEKQQERYQQVLTDVADFEDRFPQSNLLPQVQDYKTQSTNNIKRIQDEQAKATTRQ</sequence>
<dbReference type="Proteomes" id="UP000305848">
    <property type="component" value="Unassembled WGS sequence"/>
</dbReference>
<comment type="caution">
    <text evidence="5">The sequence shown here is derived from an EMBL/GenBank/DDBJ whole genome shotgun (WGS) entry which is preliminary data.</text>
</comment>
<feature type="domain" description="Outer membrane lipoprotein BamD-like" evidence="4">
    <location>
        <begin position="31"/>
        <end position="218"/>
    </location>
</feature>
<keyword evidence="2" id="KW-0472">Membrane</keyword>
<accession>A0A4U3L2P1</accession>
<dbReference type="NCBIfam" id="TIGR03302">
    <property type="entry name" value="OM_YfiO"/>
    <property type="match status" value="1"/>
</dbReference>
<organism evidence="5 6">
    <name type="scientific">Ilyomonas limi</name>
    <dbReference type="NCBI Taxonomy" id="2575867"/>
    <lineage>
        <taxon>Bacteria</taxon>
        <taxon>Pseudomonadati</taxon>
        <taxon>Bacteroidota</taxon>
        <taxon>Chitinophagia</taxon>
        <taxon>Chitinophagales</taxon>
        <taxon>Chitinophagaceae</taxon>
        <taxon>Ilyomonas</taxon>
    </lineage>
</organism>
<dbReference type="SUPFAM" id="SSF48452">
    <property type="entry name" value="TPR-like"/>
    <property type="match status" value="1"/>
</dbReference>
<gene>
    <name evidence="5" type="primary">bamD</name>
    <name evidence="5" type="ORF">FC093_13695</name>
</gene>
<evidence type="ECO:0000256" key="1">
    <source>
        <dbReference type="ARBA" id="ARBA00022729"/>
    </source>
</evidence>
<reference evidence="5 6" key="1">
    <citation type="submission" date="2019-05" db="EMBL/GenBank/DDBJ databases">
        <title>Panacibacter sp. strain 17mud1-8 Genome sequencing and assembly.</title>
        <authorList>
            <person name="Chhetri G."/>
        </authorList>
    </citation>
    <scope>NUCLEOTIDE SEQUENCE [LARGE SCALE GENOMIC DNA]</scope>
    <source>
        <strain evidence="5 6">17mud1-8</strain>
    </source>
</reference>
<dbReference type="InterPro" id="IPR017689">
    <property type="entry name" value="BamD"/>
</dbReference>
<keyword evidence="6" id="KW-1185">Reference proteome</keyword>
<dbReference type="Gene3D" id="1.25.40.10">
    <property type="entry name" value="Tetratricopeptide repeat domain"/>
    <property type="match status" value="1"/>
</dbReference>
<name>A0A4U3L2P1_9BACT</name>
<evidence type="ECO:0000313" key="6">
    <source>
        <dbReference type="Proteomes" id="UP000305848"/>
    </source>
</evidence>
<evidence type="ECO:0000256" key="3">
    <source>
        <dbReference type="ARBA" id="ARBA00023237"/>
    </source>
</evidence>
<dbReference type="InterPro" id="IPR011990">
    <property type="entry name" value="TPR-like_helical_dom_sf"/>
</dbReference>